<reference evidence="4" key="1">
    <citation type="submission" date="2020-01" db="EMBL/GenBank/DDBJ databases">
        <authorList>
            <consortium name="DOE Joint Genome Institute"/>
            <person name="Haridas S."/>
            <person name="Albert R."/>
            <person name="Binder M."/>
            <person name="Bloem J."/>
            <person name="Labutti K."/>
            <person name="Salamov A."/>
            <person name="Andreopoulos B."/>
            <person name="Baker S.E."/>
            <person name="Barry K."/>
            <person name="Bills G."/>
            <person name="Bluhm B.H."/>
            <person name="Cannon C."/>
            <person name="Castanera R."/>
            <person name="Culley D.E."/>
            <person name="Daum C."/>
            <person name="Ezra D."/>
            <person name="Gonzalez J.B."/>
            <person name="Henrissat B."/>
            <person name="Kuo A."/>
            <person name="Liang C."/>
            <person name="Lipzen A."/>
            <person name="Lutzoni F."/>
            <person name="Magnuson J."/>
            <person name="Mondo S."/>
            <person name="Nolan M."/>
            <person name="Ohm R."/>
            <person name="Pangilinan J."/>
            <person name="Park H.-J."/>
            <person name="Ramirez L."/>
            <person name="Alfaro M."/>
            <person name="Sun H."/>
            <person name="Tritt A."/>
            <person name="Yoshinaga Y."/>
            <person name="Zwiers L.-H."/>
            <person name="Turgeon B.G."/>
            <person name="Goodwin S.B."/>
            <person name="Spatafora J.W."/>
            <person name="Crous P.W."/>
            <person name="Grigoriev I.V."/>
        </authorList>
    </citation>
    <scope>NUCLEOTIDE SEQUENCE</scope>
    <source>
        <strain evidence="4">CBS 342.82</strain>
    </source>
</reference>
<feature type="chain" id="PRO_5026815080" evidence="2">
    <location>
        <begin position="20"/>
        <end position="273"/>
    </location>
</feature>
<feature type="signal peptide" evidence="2">
    <location>
        <begin position="1"/>
        <end position="19"/>
    </location>
</feature>
<dbReference type="Proteomes" id="UP000504637">
    <property type="component" value="Unplaced"/>
</dbReference>
<reference evidence="4" key="3">
    <citation type="submission" date="2025-08" db="UniProtKB">
        <authorList>
            <consortium name="RefSeq"/>
        </authorList>
    </citation>
    <scope>IDENTIFICATION</scope>
    <source>
        <strain evidence="4">CBS 342.82</strain>
    </source>
</reference>
<proteinExistence type="predicted"/>
<name>A0A6J3LZZ9_9PEZI</name>
<feature type="compositionally biased region" description="Low complexity" evidence="1">
    <location>
        <begin position="163"/>
        <end position="176"/>
    </location>
</feature>
<organism evidence="4">
    <name type="scientific">Dissoconium aciculare CBS 342.82</name>
    <dbReference type="NCBI Taxonomy" id="1314786"/>
    <lineage>
        <taxon>Eukaryota</taxon>
        <taxon>Fungi</taxon>
        <taxon>Dikarya</taxon>
        <taxon>Ascomycota</taxon>
        <taxon>Pezizomycotina</taxon>
        <taxon>Dothideomycetes</taxon>
        <taxon>Dothideomycetidae</taxon>
        <taxon>Mycosphaerellales</taxon>
        <taxon>Dissoconiaceae</taxon>
        <taxon>Dissoconium</taxon>
    </lineage>
</organism>
<keyword evidence="2" id="KW-0732">Signal</keyword>
<evidence type="ECO:0000256" key="1">
    <source>
        <dbReference type="SAM" id="MobiDB-lite"/>
    </source>
</evidence>
<reference evidence="4" key="2">
    <citation type="submission" date="2020-04" db="EMBL/GenBank/DDBJ databases">
        <authorList>
            <consortium name="NCBI Genome Project"/>
        </authorList>
    </citation>
    <scope>NUCLEOTIDE SEQUENCE</scope>
    <source>
        <strain evidence="4">CBS 342.82</strain>
    </source>
</reference>
<dbReference type="AlphaFoldDB" id="A0A6J3LZZ9"/>
<evidence type="ECO:0000313" key="3">
    <source>
        <dbReference type="Proteomes" id="UP000504637"/>
    </source>
</evidence>
<accession>A0A6J3LZZ9</accession>
<sequence>MVASLRTFLFLFSIPGVLAGPVRRSAHWKYASPTTTALTIPYTISSDHSFLAAAAEATTAFELPPQTDEPPAPQVTVVLTHYTTVGEPTSTCTEEAATTAETQANAEQVATEVVTDYTTTTLHTGTESKAKPTTTSADLPITTLDPQTTSPKITLAPTTRINTSPPAAASPPTTTAAAAEPTTAFQIYDPNNPITQKASPTAKVTTISQEAVTSPADDDNVPVKTVTVYADPTTQPTKVATTASPTITTLATTTYPIFKVIPITLTTVGGGHV</sequence>
<evidence type="ECO:0000256" key="2">
    <source>
        <dbReference type="SAM" id="SignalP"/>
    </source>
</evidence>
<gene>
    <name evidence="4" type="ORF">K489DRAFT_382759</name>
</gene>
<feature type="region of interest" description="Disordered" evidence="1">
    <location>
        <begin position="121"/>
        <end position="176"/>
    </location>
</feature>
<protein>
    <submittedName>
        <fullName evidence="4">Uncharacterized protein</fullName>
    </submittedName>
</protein>
<dbReference type="RefSeq" id="XP_033457865.1">
    <property type="nucleotide sequence ID" value="XM_033605455.1"/>
</dbReference>
<feature type="compositionally biased region" description="Polar residues" evidence="1">
    <location>
        <begin position="144"/>
        <end position="162"/>
    </location>
</feature>
<dbReference type="GeneID" id="54363255"/>
<keyword evidence="3" id="KW-1185">Reference proteome</keyword>
<evidence type="ECO:0000313" key="4">
    <source>
        <dbReference type="RefSeq" id="XP_033457865.1"/>
    </source>
</evidence>